<gene>
    <name evidence="1" type="ORF">EG240_16170</name>
</gene>
<keyword evidence="2" id="KW-1185">Reference proteome</keyword>
<dbReference type="RefSeq" id="WP_125020360.1">
    <property type="nucleotide sequence ID" value="NZ_RQVQ01000088.1"/>
</dbReference>
<organism evidence="1 2">
    <name type="scientific">Paenimyroides tangerinum</name>
    <dbReference type="NCBI Taxonomy" id="2488728"/>
    <lineage>
        <taxon>Bacteria</taxon>
        <taxon>Pseudomonadati</taxon>
        <taxon>Bacteroidota</taxon>
        <taxon>Flavobacteriia</taxon>
        <taxon>Flavobacteriales</taxon>
        <taxon>Flavobacteriaceae</taxon>
        <taxon>Paenimyroides</taxon>
    </lineage>
</organism>
<proteinExistence type="predicted"/>
<accession>A0A3P3VUK3</accession>
<reference evidence="1 2" key="1">
    <citation type="submission" date="2018-11" db="EMBL/GenBank/DDBJ databases">
        <title>Flavobacterium sp. nov., YIM 102701-2 draft genome.</title>
        <authorList>
            <person name="Li G."/>
            <person name="Jiang Y."/>
        </authorList>
    </citation>
    <scope>NUCLEOTIDE SEQUENCE [LARGE SCALE GENOMIC DNA]</scope>
    <source>
        <strain evidence="1 2">YIM 102701-2</strain>
    </source>
</reference>
<evidence type="ECO:0000313" key="1">
    <source>
        <dbReference type="EMBL" id="RRJ86481.1"/>
    </source>
</evidence>
<dbReference type="AlphaFoldDB" id="A0A3P3VUK3"/>
<dbReference type="OrthoDB" id="1270082at2"/>
<sequence>MKNSKIPLHAETWQSETIKCPLELIYAFFEYTNPVIVKNCLTKMLKNAINEKCKPYKNPEESLFIFNLLRSMIRAAYKMYCKPNKYFSSDVMKSFDTNTYHLFIGNLAYKEYINLYFLFKSVFKEQSLQQIENDLADITEHVIGKCASPPSDKICISFININRLLDACWLICNRKKNIEDV</sequence>
<comment type="caution">
    <text evidence="1">The sequence shown here is derived from an EMBL/GenBank/DDBJ whole genome shotgun (WGS) entry which is preliminary data.</text>
</comment>
<protein>
    <submittedName>
        <fullName evidence="1">Uncharacterized protein</fullName>
    </submittedName>
</protein>
<dbReference type="EMBL" id="RQVQ01000088">
    <property type="protein sequence ID" value="RRJ86481.1"/>
    <property type="molecule type" value="Genomic_DNA"/>
</dbReference>
<dbReference type="Proteomes" id="UP000275719">
    <property type="component" value="Unassembled WGS sequence"/>
</dbReference>
<name>A0A3P3VUK3_9FLAO</name>
<evidence type="ECO:0000313" key="2">
    <source>
        <dbReference type="Proteomes" id="UP000275719"/>
    </source>
</evidence>